<proteinExistence type="predicted"/>
<accession>A0A392RGR9</accession>
<keyword evidence="2" id="KW-1185">Reference proteome</keyword>
<comment type="caution">
    <text evidence="1">The sequence shown here is derived from an EMBL/GenBank/DDBJ whole genome shotgun (WGS) entry which is preliminary data.</text>
</comment>
<protein>
    <submittedName>
        <fullName evidence="1">Uncharacterized protein</fullName>
    </submittedName>
</protein>
<feature type="non-terminal residue" evidence="1">
    <location>
        <position position="108"/>
    </location>
</feature>
<name>A0A392RGR9_9FABA</name>
<feature type="non-terminal residue" evidence="1">
    <location>
        <position position="1"/>
    </location>
</feature>
<dbReference type="Proteomes" id="UP000265520">
    <property type="component" value="Unassembled WGS sequence"/>
</dbReference>
<dbReference type="AlphaFoldDB" id="A0A392RGR9"/>
<dbReference type="EMBL" id="LXQA010223053">
    <property type="protein sequence ID" value="MCI35407.1"/>
    <property type="molecule type" value="Genomic_DNA"/>
</dbReference>
<sequence length="108" mass="11856">AVTEGIQPANEVPEVVNVQATTDQNPSVAGRHKEVPVTDEIEVLNLISQETHAEPVHQLSVENNHNDSRLEIETPGLNIETETQLEDLIHKGTFSMALKDVNDEIVQG</sequence>
<reference evidence="1 2" key="1">
    <citation type="journal article" date="2018" name="Front. Plant Sci.">
        <title>Red Clover (Trifolium pratense) and Zigzag Clover (T. medium) - A Picture of Genomic Similarities and Differences.</title>
        <authorList>
            <person name="Dluhosova J."/>
            <person name="Istvanek J."/>
            <person name="Nedelnik J."/>
            <person name="Repkova J."/>
        </authorList>
    </citation>
    <scope>NUCLEOTIDE SEQUENCE [LARGE SCALE GENOMIC DNA]</scope>
    <source>
        <strain evidence="2">cv. 10/8</strain>
        <tissue evidence="1">Leaf</tissue>
    </source>
</reference>
<evidence type="ECO:0000313" key="1">
    <source>
        <dbReference type="EMBL" id="MCI35407.1"/>
    </source>
</evidence>
<evidence type="ECO:0000313" key="2">
    <source>
        <dbReference type="Proteomes" id="UP000265520"/>
    </source>
</evidence>
<organism evidence="1 2">
    <name type="scientific">Trifolium medium</name>
    <dbReference type="NCBI Taxonomy" id="97028"/>
    <lineage>
        <taxon>Eukaryota</taxon>
        <taxon>Viridiplantae</taxon>
        <taxon>Streptophyta</taxon>
        <taxon>Embryophyta</taxon>
        <taxon>Tracheophyta</taxon>
        <taxon>Spermatophyta</taxon>
        <taxon>Magnoliopsida</taxon>
        <taxon>eudicotyledons</taxon>
        <taxon>Gunneridae</taxon>
        <taxon>Pentapetalae</taxon>
        <taxon>rosids</taxon>
        <taxon>fabids</taxon>
        <taxon>Fabales</taxon>
        <taxon>Fabaceae</taxon>
        <taxon>Papilionoideae</taxon>
        <taxon>50 kb inversion clade</taxon>
        <taxon>NPAAA clade</taxon>
        <taxon>Hologalegina</taxon>
        <taxon>IRL clade</taxon>
        <taxon>Trifolieae</taxon>
        <taxon>Trifolium</taxon>
    </lineage>
</organism>